<keyword evidence="4" id="KW-1185">Reference proteome</keyword>
<comment type="similarity">
    <text evidence="1">Belongs to the helicase family.</text>
</comment>
<dbReference type="InterPro" id="IPR010285">
    <property type="entry name" value="DNA_helicase_pif1-like_DEAD"/>
</dbReference>
<dbReference type="GO" id="GO:0000723">
    <property type="term" value="P:telomere maintenance"/>
    <property type="evidence" value="ECO:0007669"/>
    <property type="project" value="InterPro"/>
</dbReference>
<evidence type="ECO:0000313" key="3">
    <source>
        <dbReference type="EMBL" id="KAJ0218547.1"/>
    </source>
</evidence>
<sequence length="1109" mass="127611">MLSSFSHNVIIVNVYKSIRIPSCDKTSYSICCYNGKVELPNLIHPPQLLLDLYSGVTEKSQNFRKNICRYNMMFAFTSMSGKTDHAINSGIGTYVYRIHGQNYHIACNLLPEEGKLPKFCQLYIYDTDHEVDNRLNAHDSKKKKSTSHNSMGNPFSLEFLTVHELMGLLDFINPLVKQFRMARDLLESNPTERIRLKLIGTREKDGDIDGSYSRDIVIETQGRQRQRINKLHPQYLSLQYPLLFPYVEDEFRLDIILRVVEKDRLNYIRFNQPTLHVAPYGDSAEATQEGTEDAFAMGNRIIISSSFTSGSRYMQQNYLDAMTLTQARNFLGEVDGEYIFASYSYIYDRVSKRGSSTLSHMPSFRKKKSKLPNPEDIDSVICAKLPDNELEPNLYQIVSDNMIHGPCGNDFPFMRCMKNDNFSKGFPKDFTNDTYIDDDGYLVYRRRDNRNNVMKNGLGSIKYLFKYINKGQDRITTSFYEAKNNKKQHKENNDRDEIVETPPVERLSFHLQDKQLVVFKPSQRVTNVFYKPTIDASQFLAWMECNSYNEKVRELSYVEFPTQYVWNESDKVWTRKKTKTKSLGRINHVSPKSGDVYYLRIFLNKVEGPTCYEHLRTVNGTVYDSYKDACYTLGLLDDDREYIYSIQETDHWATACFCRSLFVMLITSDSLSRPHHVFKETYNCHSDDVIHVREQEIGVKGLKQKPEAIYHLTLSYIEKSLLSCGLSLKQIPNMPLHDQKYIQDSCNMLIQYELNYDPSSLESEHQQLHSILNVEQKNIYDIVMNEVNNKKGGIFFLHGYGGTRKTFVWKTLSVAIRSKGEVVFKVASSGIATLLLSSGRTAHSRFHIPLNLNENSLCSITPGNDVAALLNKASLIIWDEAPMMHRHCFEAVDRTLRDIILPKNNDKPFGGKTIVFGGNFRQILPASLHSLRLWRECTVLRLTVNMRLQFSCPNNDFEDTKSFVDWILKIGKGTIDGPNDGEVEVEFPEDVIVPSTGDHIHSIVSCIYSSFQNHLDDPSYFQDKAIFVPTNEEVDAINNYMLELMKDEGKTYLSSDSLCETEAEDSFEESVYSADVLNAFKASRIPNNKLILKKGVPTIPNSNLFRYDH</sequence>
<accession>A0A9R1W910</accession>
<dbReference type="EC" id="5.6.2.3" evidence="1"/>
<keyword evidence="1" id="KW-0234">DNA repair</keyword>
<dbReference type="Pfam" id="PF05970">
    <property type="entry name" value="PIF1"/>
    <property type="match status" value="1"/>
</dbReference>
<comment type="catalytic activity">
    <reaction evidence="1">
        <text>ATP + H2O = ADP + phosphate + H(+)</text>
        <dbReference type="Rhea" id="RHEA:13065"/>
        <dbReference type="ChEBI" id="CHEBI:15377"/>
        <dbReference type="ChEBI" id="CHEBI:15378"/>
        <dbReference type="ChEBI" id="CHEBI:30616"/>
        <dbReference type="ChEBI" id="CHEBI:43474"/>
        <dbReference type="ChEBI" id="CHEBI:456216"/>
        <dbReference type="EC" id="5.6.2.3"/>
    </reaction>
</comment>
<name>A0A9R1W910_LACSA</name>
<dbReference type="GO" id="GO:0005524">
    <property type="term" value="F:ATP binding"/>
    <property type="evidence" value="ECO:0007669"/>
    <property type="project" value="UniProtKB-KW"/>
</dbReference>
<comment type="cofactor">
    <cofactor evidence="1">
        <name>Mg(2+)</name>
        <dbReference type="ChEBI" id="CHEBI:18420"/>
    </cofactor>
</comment>
<evidence type="ECO:0000313" key="4">
    <source>
        <dbReference type="Proteomes" id="UP000235145"/>
    </source>
</evidence>
<comment type="caution">
    <text evidence="3">The sequence shown here is derived from an EMBL/GenBank/DDBJ whole genome shotgun (WGS) entry which is preliminary data.</text>
</comment>
<dbReference type="AlphaFoldDB" id="A0A9R1W910"/>
<keyword evidence="1" id="KW-0378">Hydrolase</keyword>
<evidence type="ECO:0000256" key="1">
    <source>
        <dbReference type="RuleBase" id="RU363044"/>
    </source>
</evidence>
<organism evidence="3 4">
    <name type="scientific">Lactuca sativa</name>
    <name type="common">Garden lettuce</name>
    <dbReference type="NCBI Taxonomy" id="4236"/>
    <lineage>
        <taxon>Eukaryota</taxon>
        <taxon>Viridiplantae</taxon>
        <taxon>Streptophyta</taxon>
        <taxon>Embryophyta</taxon>
        <taxon>Tracheophyta</taxon>
        <taxon>Spermatophyta</taxon>
        <taxon>Magnoliopsida</taxon>
        <taxon>eudicotyledons</taxon>
        <taxon>Gunneridae</taxon>
        <taxon>Pentapetalae</taxon>
        <taxon>asterids</taxon>
        <taxon>campanulids</taxon>
        <taxon>Asterales</taxon>
        <taxon>Asteraceae</taxon>
        <taxon>Cichorioideae</taxon>
        <taxon>Cichorieae</taxon>
        <taxon>Lactucinae</taxon>
        <taxon>Lactuca</taxon>
    </lineage>
</organism>
<dbReference type="Gene3D" id="3.40.50.300">
    <property type="entry name" value="P-loop containing nucleotide triphosphate hydrolases"/>
    <property type="match status" value="1"/>
</dbReference>
<dbReference type="GO" id="GO:0016787">
    <property type="term" value="F:hydrolase activity"/>
    <property type="evidence" value="ECO:0007669"/>
    <property type="project" value="UniProtKB-KW"/>
</dbReference>
<protein>
    <recommendedName>
        <fullName evidence="1">ATP-dependent DNA helicase</fullName>
        <ecNumber evidence="1">5.6.2.3</ecNumber>
    </recommendedName>
</protein>
<dbReference type="EMBL" id="NBSK02000003">
    <property type="protein sequence ID" value="KAJ0218547.1"/>
    <property type="molecule type" value="Genomic_DNA"/>
</dbReference>
<dbReference type="PANTHER" id="PTHR10492">
    <property type="match status" value="1"/>
</dbReference>
<dbReference type="GO" id="GO:0043139">
    <property type="term" value="F:5'-3' DNA helicase activity"/>
    <property type="evidence" value="ECO:0007669"/>
    <property type="project" value="UniProtKB-EC"/>
</dbReference>
<dbReference type="Proteomes" id="UP000235145">
    <property type="component" value="Unassembled WGS sequence"/>
</dbReference>
<keyword evidence="1" id="KW-0233">DNA recombination</keyword>
<dbReference type="PANTHER" id="PTHR10492:SF97">
    <property type="entry name" value="ATP-DEPENDENT DNA HELICASE"/>
    <property type="match status" value="1"/>
</dbReference>
<dbReference type="GO" id="GO:0006281">
    <property type="term" value="P:DNA repair"/>
    <property type="evidence" value="ECO:0007669"/>
    <property type="project" value="UniProtKB-KW"/>
</dbReference>
<evidence type="ECO:0000259" key="2">
    <source>
        <dbReference type="Pfam" id="PF05970"/>
    </source>
</evidence>
<keyword evidence="1" id="KW-0067">ATP-binding</keyword>
<feature type="domain" description="DNA helicase Pif1-like DEAD-box helicase" evidence="2">
    <location>
        <begin position="772"/>
        <end position="979"/>
    </location>
</feature>
<reference evidence="3 4" key="1">
    <citation type="journal article" date="2017" name="Nat. Commun.">
        <title>Genome assembly with in vitro proximity ligation data and whole-genome triplication in lettuce.</title>
        <authorList>
            <person name="Reyes-Chin-Wo S."/>
            <person name="Wang Z."/>
            <person name="Yang X."/>
            <person name="Kozik A."/>
            <person name="Arikit S."/>
            <person name="Song C."/>
            <person name="Xia L."/>
            <person name="Froenicke L."/>
            <person name="Lavelle D.O."/>
            <person name="Truco M.J."/>
            <person name="Xia R."/>
            <person name="Zhu S."/>
            <person name="Xu C."/>
            <person name="Xu H."/>
            <person name="Xu X."/>
            <person name="Cox K."/>
            <person name="Korf I."/>
            <person name="Meyers B.C."/>
            <person name="Michelmore R.W."/>
        </authorList>
    </citation>
    <scope>NUCLEOTIDE SEQUENCE [LARGE SCALE GENOMIC DNA]</scope>
    <source>
        <strain evidence="4">cv. Salinas</strain>
        <tissue evidence="3">Seedlings</tissue>
    </source>
</reference>
<dbReference type="GO" id="GO:0006310">
    <property type="term" value="P:DNA recombination"/>
    <property type="evidence" value="ECO:0007669"/>
    <property type="project" value="UniProtKB-KW"/>
</dbReference>
<gene>
    <name evidence="3" type="ORF">LSAT_V11C300137270</name>
</gene>
<keyword evidence="1" id="KW-0347">Helicase</keyword>
<keyword evidence="1" id="KW-0227">DNA damage</keyword>
<proteinExistence type="inferred from homology"/>
<dbReference type="SUPFAM" id="SSF52540">
    <property type="entry name" value="P-loop containing nucleoside triphosphate hydrolases"/>
    <property type="match status" value="2"/>
</dbReference>
<keyword evidence="1" id="KW-0547">Nucleotide-binding</keyword>
<dbReference type="InterPro" id="IPR027417">
    <property type="entry name" value="P-loop_NTPase"/>
</dbReference>